<reference evidence="3" key="2">
    <citation type="submission" date="2019-06" db="EMBL/GenBank/DDBJ databases">
        <title>Genomics analysis of Aphanomyces spp. identifies a new class of oomycete effector associated with host adaptation.</title>
        <authorList>
            <person name="Gaulin E."/>
        </authorList>
    </citation>
    <scope>NUCLEOTIDE SEQUENCE</scope>
    <source>
        <strain evidence="3">CBS 578.67</strain>
    </source>
</reference>
<evidence type="ECO:0000256" key="2">
    <source>
        <dbReference type="SAM" id="SignalP"/>
    </source>
</evidence>
<feature type="signal peptide" evidence="2">
    <location>
        <begin position="1"/>
        <end position="18"/>
    </location>
</feature>
<dbReference type="EMBL" id="CAADRA010007434">
    <property type="protein sequence ID" value="VFU01225.1"/>
    <property type="molecule type" value="Genomic_DNA"/>
</dbReference>
<name>A0A485LQV8_9STRA</name>
<evidence type="ECO:0000313" key="3">
    <source>
        <dbReference type="EMBL" id="KAF0683374.1"/>
    </source>
</evidence>
<accession>A0A485LQV8</accession>
<feature type="region of interest" description="Disordered" evidence="1">
    <location>
        <begin position="19"/>
        <end position="41"/>
    </location>
</feature>
<organism evidence="4 5">
    <name type="scientific">Aphanomyces stellatus</name>
    <dbReference type="NCBI Taxonomy" id="120398"/>
    <lineage>
        <taxon>Eukaryota</taxon>
        <taxon>Sar</taxon>
        <taxon>Stramenopiles</taxon>
        <taxon>Oomycota</taxon>
        <taxon>Saprolegniomycetes</taxon>
        <taxon>Saprolegniales</taxon>
        <taxon>Verrucalvaceae</taxon>
        <taxon>Aphanomyces</taxon>
    </lineage>
</organism>
<dbReference type="AlphaFoldDB" id="A0A485LQV8"/>
<reference evidence="4 5" key="1">
    <citation type="submission" date="2019-03" db="EMBL/GenBank/DDBJ databases">
        <authorList>
            <person name="Gaulin E."/>
            <person name="Dumas B."/>
        </authorList>
    </citation>
    <scope>NUCLEOTIDE SEQUENCE [LARGE SCALE GENOMIC DNA]</scope>
    <source>
        <strain evidence="4">CBS 568.67</strain>
    </source>
</reference>
<keyword evidence="2" id="KW-0732">Signal</keyword>
<feature type="chain" id="PRO_5036116650" evidence="2">
    <location>
        <begin position="19"/>
        <end position="107"/>
    </location>
</feature>
<protein>
    <submittedName>
        <fullName evidence="4">Aste57867_24586 protein</fullName>
    </submittedName>
</protein>
<sequence>MKVATFALLLALPLAASADQPPVTMTPTSSPRLLPDAVDDDAELDPDSFLEELGLPSDAELEMLINQARKAREPPRPVFAIDAQGSGSASLGVGLAAVAILLVGLGV</sequence>
<gene>
    <name evidence="4" type="primary">Aste57867_24586</name>
    <name evidence="3" type="ORF">As57867_024508</name>
    <name evidence="4" type="ORF">ASTE57867_24586</name>
</gene>
<evidence type="ECO:0000313" key="5">
    <source>
        <dbReference type="Proteomes" id="UP000332933"/>
    </source>
</evidence>
<proteinExistence type="predicted"/>
<evidence type="ECO:0000313" key="4">
    <source>
        <dbReference type="EMBL" id="VFU01225.1"/>
    </source>
</evidence>
<evidence type="ECO:0000256" key="1">
    <source>
        <dbReference type="SAM" id="MobiDB-lite"/>
    </source>
</evidence>
<dbReference type="EMBL" id="VJMH01007408">
    <property type="protein sequence ID" value="KAF0683374.1"/>
    <property type="molecule type" value="Genomic_DNA"/>
</dbReference>
<keyword evidence="5" id="KW-1185">Reference proteome</keyword>
<dbReference type="Proteomes" id="UP000332933">
    <property type="component" value="Unassembled WGS sequence"/>
</dbReference>